<dbReference type="Proteomes" id="UP000722957">
    <property type="component" value="Unassembled WGS sequence"/>
</dbReference>
<accession>A0A241NDG1</accession>
<reference evidence="2 3" key="1">
    <citation type="journal article" date="2021" name="PeerJ">
        <title>Analysis of 44 Vibrio anguillarum genomes reveals high genetic diversity.</title>
        <authorList>
            <person name="Hansen M.J."/>
            <person name="Dalsgaard I."/>
        </authorList>
    </citation>
    <scope>NUCLEOTIDE SEQUENCE [LARGE SCALE GENOMIC DNA]</scope>
    <source>
        <strain evidence="2 3">17-16730-2A</strain>
    </source>
</reference>
<evidence type="ECO:0000313" key="2">
    <source>
        <dbReference type="EMBL" id="MBF4272891.1"/>
    </source>
</evidence>
<name>A0A241NDG1_VIBAN</name>
<comment type="caution">
    <text evidence="2">The sequence shown here is derived from an EMBL/GenBank/DDBJ whole genome shotgun (WGS) entry which is preliminary data.</text>
</comment>
<feature type="compositionally biased region" description="Acidic residues" evidence="1">
    <location>
        <begin position="234"/>
        <end position="246"/>
    </location>
</feature>
<proteinExistence type="predicted"/>
<dbReference type="EMBL" id="RDOM01000031">
    <property type="protein sequence ID" value="MBF4272891.1"/>
    <property type="molecule type" value="Genomic_DNA"/>
</dbReference>
<sequence>MGAHCCTKLSVNIQLNQITKETKMSLFNLFKNNQKSVKEIAGIQFDYPEQIGLIGMPKDNEVFQSATNVMDITVIERPYKDTSYREVYVVDFNLVSELKNTDYKVKRMDVVKTEKGQLGIVLQSKNYSNSWIDSNLEAMELSREQPIYVTRDKDAEVYEATAVDTLLISITDEDIEDAFTQAFENYQIDSLEHPIIKEVMGGSLSGDVVDSLDDEISDDNDEVEQSFDLKPELTEDDLTLEEDDDLDLDDLDKLDWESITEQAA</sequence>
<dbReference type="AlphaFoldDB" id="A0A241NDG1"/>
<evidence type="ECO:0000313" key="3">
    <source>
        <dbReference type="Proteomes" id="UP000722957"/>
    </source>
</evidence>
<feature type="compositionally biased region" description="Acidic residues" evidence="1">
    <location>
        <begin position="210"/>
        <end position="225"/>
    </location>
</feature>
<feature type="region of interest" description="Disordered" evidence="1">
    <location>
        <begin position="210"/>
        <end position="246"/>
    </location>
</feature>
<organism evidence="2 3">
    <name type="scientific">Vibrio anguillarum</name>
    <name type="common">Listonella anguillarum</name>
    <dbReference type="NCBI Taxonomy" id="55601"/>
    <lineage>
        <taxon>Bacteria</taxon>
        <taxon>Pseudomonadati</taxon>
        <taxon>Pseudomonadota</taxon>
        <taxon>Gammaproteobacteria</taxon>
        <taxon>Vibrionales</taxon>
        <taxon>Vibrionaceae</taxon>
        <taxon>Vibrio</taxon>
    </lineage>
</organism>
<evidence type="ECO:0000256" key="1">
    <source>
        <dbReference type="SAM" id="MobiDB-lite"/>
    </source>
</evidence>
<gene>
    <name evidence="2" type="ORF">EAY07_12745</name>
</gene>
<protein>
    <submittedName>
        <fullName evidence="2">Uncharacterized protein</fullName>
    </submittedName>
</protein>